<evidence type="ECO:0000256" key="1">
    <source>
        <dbReference type="SAM" id="MobiDB-lite"/>
    </source>
</evidence>
<evidence type="ECO:0000313" key="2">
    <source>
        <dbReference type="EMBL" id="KAJ7782410.1"/>
    </source>
</evidence>
<dbReference type="Proteomes" id="UP001215280">
    <property type="component" value="Unassembled WGS sequence"/>
</dbReference>
<keyword evidence="3" id="KW-1185">Reference proteome</keyword>
<feature type="region of interest" description="Disordered" evidence="1">
    <location>
        <begin position="1"/>
        <end position="23"/>
    </location>
</feature>
<dbReference type="AlphaFoldDB" id="A0AAD7KBR0"/>
<sequence length="255" mass="28029">MASPEDATSPSTTTDDDNDMNMRPLAMDNSLMGKLNEGRYYINKAGEEFQKCVGRLEESQIESIRQTHIRLDADCGVRLTDQLREVKSTQGFPRCENPKNIHKAGPLLSSALSYPTRFSSKAHRFADEARHFHKHIVIMSRGMQSNPQSSGQVTSSEVDVRNALPKPTRISQCAAAGHDLGTLSDIGVADDGSTLLESFALREDLVYRWPGARQPYCTTGEEPPYLPPVIGPEGPETVAPPNMPFCRVPGFIVLG</sequence>
<dbReference type="EMBL" id="JARJLG010000003">
    <property type="protein sequence ID" value="KAJ7782410.1"/>
    <property type="molecule type" value="Genomic_DNA"/>
</dbReference>
<proteinExistence type="predicted"/>
<comment type="caution">
    <text evidence="2">The sequence shown here is derived from an EMBL/GenBank/DDBJ whole genome shotgun (WGS) entry which is preliminary data.</text>
</comment>
<protein>
    <submittedName>
        <fullName evidence="2">Uncharacterized protein</fullName>
    </submittedName>
</protein>
<evidence type="ECO:0000313" key="3">
    <source>
        <dbReference type="Proteomes" id="UP001215280"/>
    </source>
</evidence>
<feature type="compositionally biased region" description="Low complexity" evidence="1">
    <location>
        <begin position="1"/>
        <end position="13"/>
    </location>
</feature>
<name>A0AAD7KBR0_9AGAR</name>
<reference evidence="2" key="1">
    <citation type="submission" date="2023-03" db="EMBL/GenBank/DDBJ databases">
        <title>Massive genome expansion in bonnet fungi (Mycena s.s.) driven by repeated elements and novel gene families across ecological guilds.</title>
        <authorList>
            <consortium name="Lawrence Berkeley National Laboratory"/>
            <person name="Harder C.B."/>
            <person name="Miyauchi S."/>
            <person name="Viragh M."/>
            <person name="Kuo A."/>
            <person name="Thoen E."/>
            <person name="Andreopoulos B."/>
            <person name="Lu D."/>
            <person name="Skrede I."/>
            <person name="Drula E."/>
            <person name="Henrissat B."/>
            <person name="Morin E."/>
            <person name="Kohler A."/>
            <person name="Barry K."/>
            <person name="LaButti K."/>
            <person name="Morin E."/>
            <person name="Salamov A."/>
            <person name="Lipzen A."/>
            <person name="Mereny Z."/>
            <person name="Hegedus B."/>
            <person name="Baldrian P."/>
            <person name="Stursova M."/>
            <person name="Weitz H."/>
            <person name="Taylor A."/>
            <person name="Grigoriev I.V."/>
            <person name="Nagy L.G."/>
            <person name="Martin F."/>
            <person name="Kauserud H."/>
        </authorList>
    </citation>
    <scope>NUCLEOTIDE SEQUENCE</scope>
    <source>
        <strain evidence="2">CBHHK188m</strain>
    </source>
</reference>
<organism evidence="2 3">
    <name type="scientific">Mycena maculata</name>
    <dbReference type="NCBI Taxonomy" id="230809"/>
    <lineage>
        <taxon>Eukaryota</taxon>
        <taxon>Fungi</taxon>
        <taxon>Dikarya</taxon>
        <taxon>Basidiomycota</taxon>
        <taxon>Agaricomycotina</taxon>
        <taxon>Agaricomycetes</taxon>
        <taxon>Agaricomycetidae</taxon>
        <taxon>Agaricales</taxon>
        <taxon>Marasmiineae</taxon>
        <taxon>Mycenaceae</taxon>
        <taxon>Mycena</taxon>
    </lineage>
</organism>
<gene>
    <name evidence="2" type="ORF">DFH07DRAFT_764559</name>
</gene>
<accession>A0AAD7KBR0</accession>